<keyword evidence="3" id="KW-1185">Reference proteome</keyword>
<evidence type="ECO:0000313" key="3">
    <source>
        <dbReference type="Proteomes" id="UP000054481"/>
    </source>
</evidence>
<evidence type="ECO:0000256" key="1">
    <source>
        <dbReference type="SAM" id="MobiDB-lite"/>
    </source>
</evidence>
<accession>A0A0F7ZGI0</accession>
<protein>
    <submittedName>
        <fullName evidence="2">Uncharacterized protein</fullName>
    </submittedName>
</protein>
<dbReference type="AlphaFoldDB" id="A0A0F7ZGI0"/>
<feature type="compositionally biased region" description="Polar residues" evidence="1">
    <location>
        <begin position="36"/>
        <end position="47"/>
    </location>
</feature>
<dbReference type="Proteomes" id="UP000054481">
    <property type="component" value="Unassembled WGS sequence"/>
</dbReference>
<dbReference type="EMBL" id="KQ030599">
    <property type="protein sequence ID" value="KJZ70926.1"/>
    <property type="molecule type" value="Genomic_DNA"/>
</dbReference>
<sequence>MSDDSSKLEKHKTGCSCSACVPLLEAIRSFHAVNLQQGSRESSQQAKTIPGEPRIPSTGYEKPTGARPSNRQDDYLFQIYTTAARKSVSGGLQLYPKKLKTAILESQSCRIDSGPQTSRSALCYYRDNRNHNAWLRRLNARLPPDAGIGKAAYSQSNSKLNIFIDNPLLAGAACFGLSATGSSTRLHCALAICAMQWADYVFADDSFGEATAEIFQPLTPFLLWWADHGWEDRTGDVLKLCVAISIEDVEKRTTTVAPTVPETLSARTYDAGIPSFLAMYDGANSCGCADLPAVDGAAFSAVLNDYFDLLSDIRHCVTQNSILNCVSAGIEPWVMHKYVMTGCLWSLITPTCSGYFYMSWFVAHVLCRRWRGDMVRLNHLAPTSTAWCNAQEAAHLQTVLRAPKLPSDLIDVPWHIAVARALREPSSFDSQCRILSTWASLRKEIQSNMEGWDGSISSEATPDVSQGRAFIDAFHSGRDDVCETAQATSICIALRSGWLQSGSIMGEFVKLLPGKDEGVL</sequence>
<organism evidence="2 3">
    <name type="scientific">Hirsutella minnesotensis 3608</name>
    <dbReference type="NCBI Taxonomy" id="1043627"/>
    <lineage>
        <taxon>Eukaryota</taxon>
        <taxon>Fungi</taxon>
        <taxon>Dikarya</taxon>
        <taxon>Ascomycota</taxon>
        <taxon>Pezizomycotina</taxon>
        <taxon>Sordariomycetes</taxon>
        <taxon>Hypocreomycetidae</taxon>
        <taxon>Hypocreales</taxon>
        <taxon>Ophiocordycipitaceae</taxon>
        <taxon>Hirsutella</taxon>
    </lineage>
</organism>
<feature type="region of interest" description="Disordered" evidence="1">
    <location>
        <begin position="36"/>
        <end position="71"/>
    </location>
</feature>
<reference evidence="2 3" key="1">
    <citation type="journal article" date="2014" name="Genome Biol. Evol.">
        <title>Comparative genomics and transcriptomics analyses reveal divergent lifestyle features of nematode endoparasitic fungus Hirsutella minnesotensis.</title>
        <authorList>
            <person name="Lai Y."/>
            <person name="Liu K."/>
            <person name="Zhang X."/>
            <person name="Zhang X."/>
            <person name="Li K."/>
            <person name="Wang N."/>
            <person name="Shu C."/>
            <person name="Wu Y."/>
            <person name="Wang C."/>
            <person name="Bushley K.E."/>
            <person name="Xiang M."/>
            <person name="Liu X."/>
        </authorList>
    </citation>
    <scope>NUCLEOTIDE SEQUENCE [LARGE SCALE GENOMIC DNA]</scope>
    <source>
        <strain evidence="2 3">3608</strain>
    </source>
</reference>
<evidence type="ECO:0000313" key="2">
    <source>
        <dbReference type="EMBL" id="KJZ70926.1"/>
    </source>
</evidence>
<name>A0A0F7ZGI0_9HYPO</name>
<proteinExistence type="predicted"/>
<gene>
    <name evidence="2" type="ORF">HIM_09677</name>
</gene>